<dbReference type="Proteomes" id="UP000028681">
    <property type="component" value="Chromosome"/>
</dbReference>
<keyword evidence="2" id="KW-0285">Flavoprotein</keyword>
<dbReference type="InterPro" id="IPR001433">
    <property type="entry name" value="OxRdtase_FAD/NAD-bd"/>
</dbReference>
<feature type="domain" description="2Fe-2S ferredoxin-type" evidence="10">
    <location>
        <begin position="523"/>
        <end position="607"/>
    </location>
</feature>
<dbReference type="KEGG" id="ete:ETEE_3276"/>
<dbReference type="EMBL" id="CP006664">
    <property type="protein sequence ID" value="AIJ09700.1"/>
    <property type="molecule type" value="Genomic_DNA"/>
</dbReference>
<comment type="cofactor">
    <cofactor evidence="1">
        <name>FAD</name>
        <dbReference type="ChEBI" id="CHEBI:57692"/>
    </cofactor>
</comment>
<dbReference type="InterPro" id="IPR017938">
    <property type="entry name" value="Riboflavin_synthase-like_b-brl"/>
</dbReference>
<dbReference type="SUPFAM" id="SSF141673">
    <property type="entry name" value="MOSC N-terminal domain-like"/>
    <property type="match status" value="1"/>
</dbReference>
<dbReference type="InterPro" id="IPR005303">
    <property type="entry name" value="MOCOS_middle"/>
</dbReference>
<evidence type="ECO:0000256" key="8">
    <source>
        <dbReference type="ARBA" id="ARBA00023014"/>
    </source>
</evidence>
<dbReference type="SUPFAM" id="SSF50800">
    <property type="entry name" value="PK beta-barrel domain-like"/>
    <property type="match status" value="1"/>
</dbReference>
<dbReference type="CDD" id="cd00207">
    <property type="entry name" value="fer2"/>
    <property type="match status" value="1"/>
</dbReference>
<evidence type="ECO:0000256" key="4">
    <source>
        <dbReference type="ARBA" id="ARBA00022723"/>
    </source>
</evidence>
<evidence type="ECO:0000259" key="11">
    <source>
        <dbReference type="PROSITE" id="PS51340"/>
    </source>
</evidence>
<dbReference type="InterPro" id="IPR012675">
    <property type="entry name" value="Beta-grasp_dom_sf"/>
</dbReference>
<keyword evidence="4" id="KW-0479">Metal-binding</keyword>
<keyword evidence="7" id="KW-0408">Iron</keyword>
<dbReference type="SUPFAM" id="SSF63380">
    <property type="entry name" value="Riboflavin synthase domain-like"/>
    <property type="match status" value="1"/>
</dbReference>
<dbReference type="GO" id="GO:0030151">
    <property type="term" value="F:molybdenum ion binding"/>
    <property type="evidence" value="ECO:0007669"/>
    <property type="project" value="InterPro"/>
</dbReference>
<dbReference type="InterPro" id="IPR005302">
    <property type="entry name" value="MoCF_Sase_C"/>
</dbReference>
<evidence type="ECO:0000256" key="2">
    <source>
        <dbReference type="ARBA" id="ARBA00022630"/>
    </source>
</evidence>
<dbReference type="InterPro" id="IPR008333">
    <property type="entry name" value="Cbr1-like_FAD-bd_dom"/>
</dbReference>
<dbReference type="GO" id="GO:0016491">
    <property type="term" value="F:oxidoreductase activity"/>
    <property type="evidence" value="ECO:0007669"/>
    <property type="project" value="UniProtKB-KW"/>
</dbReference>
<proteinExistence type="inferred from homology"/>
<dbReference type="InterPro" id="IPR011037">
    <property type="entry name" value="Pyrv_Knase-like_insert_dom_sf"/>
</dbReference>
<dbReference type="PROSITE" id="PS51340">
    <property type="entry name" value="MOSC"/>
    <property type="match status" value="1"/>
</dbReference>
<dbReference type="CDD" id="cd06215">
    <property type="entry name" value="FNR_iron_sulfur_binding_1"/>
    <property type="match status" value="1"/>
</dbReference>
<dbReference type="Pfam" id="PF03473">
    <property type="entry name" value="MOSC"/>
    <property type="match status" value="1"/>
</dbReference>
<dbReference type="Gene3D" id="3.10.20.30">
    <property type="match status" value="1"/>
</dbReference>
<dbReference type="GO" id="GO:0030170">
    <property type="term" value="F:pyridoxal phosphate binding"/>
    <property type="evidence" value="ECO:0007669"/>
    <property type="project" value="InterPro"/>
</dbReference>
<dbReference type="GO" id="GO:0051537">
    <property type="term" value="F:2 iron, 2 sulfur cluster binding"/>
    <property type="evidence" value="ECO:0007669"/>
    <property type="project" value="UniProtKB-KW"/>
</dbReference>
<feature type="domain" description="FAD-binding FR-type" evidence="12">
    <location>
        <begin position="269"/>
        <end position="381"/>
    </location>
</feature>
<dbReference type="SUPFAM" id="SSF52343">
    <property type="entry name" value="Ferredoxin reductase-like, C-terminal NADP-linked domain"/>
    <property type="match status" value="1"/>
</dbReference>
<evidence type="ECO:0000313" key="14">
    <source>
        <dbReference type="Proteomes" id="UP000028681"/>
    </source>
</evidence>
<feature type="domain" description="MOSC" evidence="11">
    <location>
        <begin position="109"/>
        <end position="264"/>
    </location>
</feature>
<evidence type="ECO:0000259" key="12">
    <source>
        <dbReference type="PROSITE" id="PS51384"/>
    </source>
</evidence>
<dbReference type="HOGENOM" id="CLU_451223_0_0_6"/>
<evidence type="ECO:0000256" key="1">
    <source>
        <dbReference type="ARBA" id="ARBA00001974"/>
    </source>
</evidence>
<dbReference type="Gene3D" id="3.40.50.80">
    <property type="entry name" value="Nucleotide-binding domain of ferredoxin-NADP reductase (FNR) module"/>
    <property type="match status" value="1"/>
</dbReference>
<dbReference type="Gene3D" id="2.40.30.10">
    <property type="entry name" value="Translation factors"/>
    <property type="match status" value="1"/>
</dbReference>
<keyword evidence="8" id="KW-0411">Iron-sulfur</keyword>
<dbReference type="InterPro" id="IPR039261">
    <property type="entry name" value="FNR_nucleotide-bd"/>
</dbReference>
<dbReference type="InterPro" id="IPR036010">
    <property type="entry name" value="2Fe-2S_ferredoxin-like_sf"/>
</dbReference>
<dbReference type="Pfam" id="PF00970">
    <property type="entry name" value="FAD_binding_6"/>
    <property type="match status" value="1"/>
</dbReference>
<gene>
    <name evidence="13" type="ORF">ETEE_3276</name>
</gene>
<comment type="similarity">
    <text evidence="9">In the N-terminal section; belongs to the FAD-binding oxidoreductase type 6 family.</text>
</comment>
<evidence type="ECO:0000313" key="13">
    <source>
        <dbReference type="EMBL" id="AIJ09700.1"/>
    </source>
</evidence>
<accession>A0A076LMG0</accession>
<evidence type="ECO:0000256" key="6">
    <source>
        <dbReference type="ARBA" id="ARBA00023002"/>
    </source>
</evidence>
<keyword evidence="3" id="KW-0001">2Fe-2S</keyword>
<dbReference type="PROSITE" id="PS51384">
    <property type="entry name" value="FAD_FR"/>
    <property type="match status" value="1"/>
</dbReference>
<dbReference type="PANTHER" id="PTHR47354:SF6">
    <property type="entry name" value="NADH OXIDOREDUCTASE HCR"/>
    <property type="match status" value="1"/>
</dbReference>
<dbReference type="InterPro" id="IPR050415">
    <property type="entry name" value="MRET"/>
</dbReference>
<dbReference type="Pfam" id="PF00111">
    <property type="entry name" value="Fer2"/>
    <property type="match status" value="1"/>
</dbReference>
<dbReference type="Pfam" id="PF03476">
    <property type="entry name" value="MOSC_N"/>
    <property type="match status" value="1"/>
</dbReference>
<keyword evidence="6" id="KW-0560">Oxidoreductase</keyword>
<keyword evidence="5" id="KW-0274">FAD</keyword>
<evidence type="ECO:0000256" key="3">
    <source>
        <dbReference type="ARBA" id="ARBA00022714"/>
    </source>
</evidence>
<dbReference type="PANTHER" id="PTHR47354">
    <property type="entry name" value="NADH OXIDOREDUCTASE HCR"/>
    <property type="match status" value="1"/>
</dbReference>
<dbReference type="PRINTS" id="PR00409">
    <property type="entry name" value="PHDIOXRDTASE"/>
</dbReference>
<protein>
    <submittedName>
        <fullName evidence="13">Flavodoxin reductases (Ferredoxin-NADPH reductases) family 1</fullName>
    </submittedName>
</protein>
<evidence type="ECO:0000256" key="9">
    <source>
        <dbReference type="ARBA" id="ARBA00061434"/>
    </source>
</evidence>
<dbReference type="AlphaFoldDB" id="A0A076LMG0"/>
<evidence type="ECO:0000259" key="10">
    <source>
        <dbReference type="PROSITE" id="PS51085"/>
    </source>
</evidence>
<name>A0A076LMG0_9GAMM</name>
<dbReference type="RefSeq" id="WP_034164344.1">
    <property type="nucleotide sequence ID" value="NZ_CP006664.1"/>
</dbReference>
<dbReference type="Pfam" id="PF00175">
    <property type="entry name" value="NAD_binding_1"/>
    <property type="match status" value="1"/>
</dbReference>
<sequence length="607" mass="66548">MLTVKALYHYPLKSGAGEAAERVSVASYGIVQDRQFMLIKAADSRMVTARTHPQLLGVRVSQDADSVTFHSAMQTPLRVRWAQFVRGSRQTAVWGDAFSALSVGEEADRWFSQLLREPVTLVFNGEAPRRHRGDTPTPLSLADAAPLLLLSEASLDALNARSPEQHTLQQFRPNIVVQGSQPFAEDGWKTLRIGGVTFAVSAPCSRCVLTTIDPQTQQMKPGNEPLTTLGQFRREARTGEIHFGVYLTPLTPGEIVCSDPVDIVATQAPYPYVDRLPETIALICYAVEPICRDFTTFWFKRADGLPLPPYLAGQHLPVTLRIGPRRYQRCYTLSSSPTRGDRWSIGVKRVPSGTVSSWLHRHMRVGQPLRAAAPEGAFFLDRRPAGPIALISAGSGVTPAISMLRMLADRQWIDDVIFYHQCQTAQDRAFADELQQIQRAHPSLTVITAVSRPDSEWQGISGRFDAARVALFPALAQRHVYVCGPAGFMAQVQTLLLAAGLPVEQWHQEHFGEAVRSDNRAYRSVQIRINGNTFRGNNQASLLAQAESAGVSMACSCRAGVCGKCKVLLNAGSVEQPQRVALSADEANAGYILACCAIPQEDIVIGE</sequence>
<evidence type="ECO:0000256" key="7">
    <source>
        <dbReference type="ARBA" id="ARBA00023004"/>
    </source>
</evidence>
<dbReference type="SUPFAM" id="SSF54292">
    <property type="entry name" value="2Fe-2S ferredoxin-like"/>
    <property type="match status" value="1"/>
</dbReference>
<dbReference type="InterPro" id="IPR017927">
    <property type="entry name" value="FAD-bd_FR_type"/>
</dbReference>
<reference evidence="13 14" key="1">
    <citation type="journal article" date="2012" name="PLoS ONE">
        <title>Edwardsiella comparative phylogenomics reveal the new intra/inter-species taxonomic relationships, virulence evolution and niche adaptation mechanisms.</title>
        <authorList>
            <person name="Yang M."/>
            <person name="Lv Y."/>
            <person name="Xiao J."/>
            <person name="Wu H."/>
            <person name="Zheng H."/>
            <person name="Liu Q."/>
            <person name="Zhang Y."/>
            <person name="Wang Q."/>
        </authorList>
    </citation>
    <scope>NUCLEOTIDE SEQUENCE [LARGE SCALE GENOMIC DNA]</scope>
    <source>
        <strain evidence="14">080813</strain>
    </source>
</reference>
<dbReference type="PROSITE" id="PS51085">
    <property type="entry name" value="2FE2S_FER_2"/>
    <property type="match status" value="1"/>
</dbReference>
<dbReference type="GeneID" id="33940738"/>
<evidence type="ECO:0000256" key="5">
    <source>
        <dbReference type="ARBA" id="ARBA00022827"/>
    </source>
</evidence>
<dbReference type="InterPro" id="IPR001041">
    <property type="entry name" value="2Fe-2S_ferredoxin-type"/>
</dbReference>
<organism evidence="13 14">
    <name type="scientific">Edwardsiella anguillarum ET080813</name>
    <dbReference type="NCBI Taxonomy" id="667120"/>
    <lineage>
        <taxon>Bacteria</taxon>
        <taxon>Pseudomonadati</taxon>
        <taxon>Pseudomonadota</taxon>
        <taxon>Gammaproteobacteria</taxon>
        <taxon>Enterobacterales</taxon>
        <taxon>Hafniaceae</taxon>
        <taxon>Edwardsiella</taxon>
    </lineage>
</organism>